<evidence type="ECO:0000256" key="4">
    <source>
        <dbReference type="RuleBase" id="RU003814"/>
    </source>
</evidence>
<dbReference type="AlphaFoldDB" id="A0A3Q0JF45"/>
<accession>A0A3Q0JF45</accession>
<comment type="similarity">
    <text evidence="1 4">Belongs to the eIF-2B alpha/beta/delta subunits family.</text>
</comment>
<keyword evidence="3" id="KW-0648">Protein biosynthesis</keyword>
<evidence type="ECO:0000256" key="2">
    <source>
        <dbReference type="ARBA" id="ARBA00022540"/>
    </source>
</evidence>
<name>A0A3Q0JF45_DIACI</name>
<reference evidence="6" key="1">
    <citation type="submission" date="2025-08" db="UniProtKB">
        <authorList>
            <consortium name="RefSeq"/>
        </authorList>
    </citation>
    <scope>IDENTIFICATION</scope>
</reference>
<protein>
    <submittedName>
        <fullName evidence="6">Translation initiation factor eIF-2B subunit alpha</fullName>
    </submittedName>
</protein>
<dbReference type="PANTHER" id="PTHR45860:SF1">
    <property type="entry name" value="TRANSLATION INITIATION FACTOR EIF-2B SUBUNIT ALPHA"/>
    <property type="match status" value="1"/>
</dbReference>
<dbReference type="STRING" id="121845.A0A3Q0JF45"/>
<dbReference type="GeneID" id="103517383"/>
<evidence type="ECO:0000256" key="3">
    <source>
        <dbReference type="ARBA" id="ARBA00022917"/>
    </source>
</evidence>
<keyword evidence="2 6" id="KW-0396">Initiation factor</keyword>
<dbReference type="GO" id="GO:0003743">
    <property type="term" value="F:translation initiation factor activity"/>
    <property type="evidence" value="ECO:0007669"/>
    <property type="project" value="UniProtKB-KW"/>
</dbReference>
<dbReference type="InterPro" id="IPR042529">
    <property type="entry name" value="IF_2B-like_C"/>
</dbReference>
<dbReference type="InterPro" id="IPR000649">
    <property type="entry name" value="IF-2B-related"/>
</dbReference>
<dbReference type="PaxDb" id="121845-A0A3Q0JF45"/>
<evidence type="ECO:0000313" key="5">
    <source>
        <dbReference type="Proteomes" id="UP000079169"/>
    </source>
</evidence>
<gene>
    <name evidence="6" type="primary">LOC103517383</name>
</gene>
<evidence type="ECO:0000313" key="6">
    <source>
        <dbReference type="RefSeq" id="XP_026685300.1"/>
    </source>
</evidence>
<dbReference type="GO" id="GO:0005851">
    <property type="term" value="C:eukaryotic translation initiation factor 2B complex"/>
    <property type="evidence" value="ECO:0007669"/>
    <property type="project" value="TreeGrafter"/>
</dbReference>
<dbReference type="Pfam" id="PF01008">
    <property type="entry name" value="IF-2B"/>
    <property type="match status" value="2"/>
</dbReference>
<dbReference type="KEGG" id="dci:103517383"/>
<dbReference type="SUPFAM" id="SSF100950">
    <property type="entry name" value="NagB/RpiA/CoA transferase-like"/>
    <property type="match status" value="1"/>
</dbReference>
<dbReference type="Gene3D" id="3.40.50.10470">
    <property type="entry name" value="Translation initiation factor eif-2b, domain 2"/>
    <property type="match status" value="2"/>
</dbReference>
<evidence type="ECO:0000256" key="1">
    <source>
        <dbReference type="ARBA" id="ARBA00007251"/>
    </source>
</evidence>
<proteinExistence type="inferred from homology"/>
<dbReference type="CTD" id="43549"/>
<organism evidence="5 6">
    <name type="scientific">Diaphorina citri</name>
    <name type="common">Asian citrus psyllid</name>
    <dbReference type="NCBI Taxonomy" id="121845"/>
    <lineage>
        <taxon>Eukaryota</taxon>
        <taxon>Metazoa</taxon>
        <taxon>Ecdysozoa</taxon>
        <taxon>Arthropoda</taxon>
        <taxon>Hexapoda</taxon>
        <taxon>Insecta</taxon>
        <taxon>Pterygota</taxon>
        <taxon>Neoptera</taxon>
        <taxon>Paraneoptera</taxon>
        <taxon>Hemiptera</taxon>
        <taxon>Sternorrhyncha</taxon>
        <taxon>Psylloidea</taxon>
        <taxon>Psyllidae</taxon>
        <taxon>Diaphorininae</taxon>
        <taxon>Diaphorina</taxon>
    </lineage>
</organism>
<dbReference type="Proteomes" id="UP000079169">
    <property type="component" value="Unplaced"/>
</dbReference>
<dbReference type="InterPro" id="IPR051501">
    <property type="entry name" value="eIF2B_alpha/beta/delta"/>
</dbReference>
<keyword evidence="5" id="KW-1185">Reference proteome</keyword>
<dbReference type="RefSeq" id="XP_026685300.1">
    <property type="nucleotide sequence ID" value="XM_026829499.1"/>
</dbReference>
<dbReference type="PANTHER" id="PTHR45860">
    <property type="entry name" value="TRANSLATION INITIATION FACTOR EIF-2B SUBUNIT ALPHA"/>
    <property type="match status" value="1"/>
</dbReference>
<dbReference type="GO" id="GO:0005085">
    <property type="term" value="F:guanyl-nucleotide exchange factor activity"/>
    <property type="evidence" value="ECO:0007669"/>
    <property type="project" value="TreeGrafter"/>
</dbReference>
<sequence length="172" mass="19549">MVHRGQVFLKKLTLARGKVAKLAAPFIVDGSKILVHSMSRVILETIREANRSNKRFQVFVTKADTEDGSQSGFFPPISQQIGSYTMAVCAKELKKPFYVLAESFKFVRLYPLNQRDLPNEFKFTSSILKKENLSKYHPLVDYTPPQYITLLFTDLGILTPSAVSDELIKLYL</sequence>
<dbReference type="InterPro" id="IPR037171">
    <property type="entry name" value="NagB/RpiA_transferase-like"/>
</dbReference>